<evidence type="ECO:0000313" key="3">
    <source>
        <dbReference type="Proteomes" id="UP000266723"/>
    </source>
</evidence>
<reference evidence="2 3" key="1">
    <citation type="journal article" date="2020" name="BMC Genomics">
        <title>Intraspecific diversification of the crop wild relative Brassica cretica Lam. using demographic model selection.</title>
        <authorList>
            <person name="Kioukis A."/>
            <person name="Michalopoulou V.A."/>
            <person name="Briers L."/>
            <person name="Pirintsos S."/>
            <person name="Studholme D.J."/>
            <person name="Pavlidis P."/>
            <person name="Sarris P.F."/>
        </authorList>
    </citation>
    <scope>NUCLEOTIDE SEQUENCE [LARGE SCALE GENOMIC DNA]</scope>
    <source>
        <strain evidence="3">cv. PFS-1207/04</strain>
    </source>
</reference>
<protein>
    <recommendedName>
        <fullName evidence="4">No apical meristem-associated C-terminal domain-containing protein</fullName>
    </recommendedName>
</protein>
<comment type="caution">
    <text evidence="2">The sequence shown here is derived from an EMBL/GenBank/DDBJ whole genome shotgun (WGS) entry which is preliminary data.</text>
</comment>
<evidence type="ECO:0000256" key="1">
    <source>
        <dbReference type="SAM" id="MobiDB-lite"/>
    </source>
</evidence>
<feature type="compositionally biased region" description="Polar residues" evidence="1">
    <location>
        <begin position="148"/>
        <end position="157"/>
    </location>
</feature>
<sequence>MIIGRFLRRSRRRLSSQRVPPASAVCSVGRPIETTTDDHSLGPHGVYVCLLRQKTDPNPPWTTIMSVLTASPPDWRFSQVSGDRCGGEEVHKVKTSGDCVVNYGRDQSSSSRVFEKSLEIGRSQSFSSRLKLLLLSVKQLLLPTGAQSESSQATSALGDQPTKRPPGVKAAKAASDKRSITVDQAASEFQTMWTIKEKDMAEKERLKKMGFPESLICKKEPLSEYEEELKKKLISEIDMKRVSREWKRVSRDVSQSESSQATSALGDQPTKRPPGVKAAKAASGKRSIAVDQAASEFQTMWTIKEKDMAAKERLKKMGLLESLICKKEPLSEYGEELKKNLINMERVSREWKRVSRDVYMERVSREWKRVSRDV</sequence>
<keyword evidence="3" id="KW-1185">Reference proteome</keyword>
<gene>
    <name evidence="2" type="ORF">DY000_02001963</name>
</gene>
<evidence type="ECO:0000313" key="2">
    <source>
        <dbReference type="EMBL" id="KAF3548198.1"/>
    </source>
</evidence>
<evidence type="ECO:0008006" key="4">
    <source>
        <dbReference type="Google" id="ProtNLM"/>
    </source>
</evidence>
<dbReference type="EMBL" id="QGKV02000832">
    <property type="protein sequence ID" value="KAF3548198.1"/>
    <property type="molecule type" value="Genomic_DNA"/>
</dbReference>
<feature type="region of interest" description="Disordered" evidence="1">
    <location>
        <begin position="247"/>
        <end position="285"/>
    </location>
</feature>
<proteinExistence type="predicted"/>
<name>A0ABQ7C8Z2_BRACR</name>
<accession>A0ABQ7C8Z2</accession>
<dbReference type="Proteomes" id="UP000266723">
    <property type="component" value="Unassembled WGS sequence"/>
</dbReference>
<feature type="non-terminal residue" evidence="2">
    <location>
        <position position="374"/>
    </location>
</feature>
<organism evidence="2 3">
    <name type="scientific">Brassica cretica</name>
    <name type="common">Mustard</name>
    <dbReference type="NCBI Taxonomy" id="69181"/>
    <lineage>
        <taxon>Eukaryota</taxon>
        <taxon>Viridiplantae</taxon>
        <taxon>Streptophyta</taxon>
        <taxon>Embryophyta</taxon>
        <taxon>Tracheophyta</taxon>
        <taxon>Spermatophyta</taxon>
        <taxon>Magnoliopsida</taxon>
        <taxon>eudicotyledons</taxon>
        <taxon>Gunneridae</taxon>
        <taxon>Pentapetalae</taxon>
        <taxon>rosids</taxon>
        <taxon>malvids</taxon>
        <taxon>Brassicales</taxon>
        <taxon>Brassicaceae</taxon>
        <taxon>Brassiceae</taxon>
        <taxon>Brassica</taxon>
    </lineage>
</organism>
<feature type="region of interest" description="Disordered" evidence="1">
    <location>
        <begin position="148"/>
        <end position="179"/>
    </location>
</feature>
<feature type="compositionally biased region" description="Polar residues" evidence="1">
    <location>
        <begin position="252"/>
        <end position="265"/>
    </location>
</feature>